<evidence type="ECO:0008006" key="3">
    <source>
        <dbReference type="Google" id="ProtNLM"/>
    </source>
</evidence>
<dbReference type="Pfam" id="PF13641">
    <property type="entry name" value="Glyco_tranf_2_3"/>
    <property type="match status" value="1"/>
</dbReference>
<organism evidence="1 2">
    <name type="scientific">Candidatus Gottesmanbacteria bacterium RIFCSPLOWO2_01_FULL_42_22</name>
    <dbReference type="NCBI Taxonomy" id="1798391"/>
    <lineage>
        <taxon>Bacteria</taxon>
        <taxon>Candidatus Gottesmaniibacteriota</taxon>
    </lineage>
</organism>
<gene>
    <name evidence="1" type="ORF">A2968_03100</name>
</gene>
<dbReference type="PANTHER" id="PTHR43179">
    <property type="entry name" value="RHAMNOSYLTRANSFERASE WBBL"/>
    <property type="match status" value="1"/>
</dbReference>
<protein>
    <recommendedName>
        <fullName evidence="3">Glycosyltransferase 2-like domain-containing protein</fullName>
    </recommendedName>
</protein>
<evidence type="ECO:0000313" key="2">
    <source>
        <dbReference type="Proteomes" id="UP000176228"/>
    </source>
</evidence>
<dbReference type="Proteomes" id="UP000176228">
    <property type="component" value="Unassembled WGS sequence"/>
</dbReference>
<proteinExistence type="predicted"/>
<accession>A0A1F6BB36</accession>
<sequence>MRKPDLSAVLVCFRSQKYLGNCARSLKKSAEKADLSLEIIIVINDGHKKGYDSIKGARIFHDGINHGYAEGINLGTKLASGKWLVIVNPDTETDPAAFRGLKKYFPDKHTAIVGPKIINPGNKLQLSVNFEPSLWNIFLEQSFLYKLLPFLPQSKANPVLYSQTQRVEAVEGTYFAVRKDVFHKIGGMDNRFFLYFEDLDLCRRVRKSGYRIIFDPEILVFHYGKKSSGGVTDGAYYLRSLYKYLRKYHNEIYAKTGIRMLYLGSLLRLFFWKIRRGRSGNRKMVYLKKVINEFHGTLSN</sequence>
<evidence type="ECO:0000313" key="1">
    <source>
        <dbReference type="EMBL" id="OGG34135.1"/>
    </source>
</evidence>
<reference evidence="1 2" key="1">
    <citation type="journal article" date="2016" name="Nat. Commun.">
        <title>Thousands of microbial genomes shed light on interconnected biogeochemical processes in an aquifer system.</title>
        <authorList>
            <person name="Anantharaman K."/>
            <person name="Brown C.T."/>
            <person name="Hug L.A."/>
            <person name="Sharon I."/>
            <person name="Castelle C.J."/>
            <person name="Probst A.J."/>
            <person name="Thomas B.C."/>
            <person name="Singh A."/>
            <person name="Wilkins M.J."/>
            <person name="Karaoz U."/>
            <person name="Brodie E.L."/>
            <person name="Williams K.H."/>
            <person name="Hubbard S.S."/>
            <person name="Banfield J.F."/>
        </authorList>
    </citation>
    <scope>NUCLEOTIDE SEQUENCE [LARGE SCALE GENOMIC DNA]</scope>
</reference>
<dbReference type="AlphaFoldDB" id="A0A1F6BB36"/>
<dbReference type="Gene3D" id="3.90.550.10">
    <property type="entry name" value="Spore Coat Polysaccharide Biosynthesis Protein SpsA, Chain A"/>
    <property type="match status" value="1"/>
</dbReference>
<dbReference type="GO" id="GO:0016740">
    <property type="term" value="F:transferase activity"/>
    <property type="evidence" value="ECO:0007669"/>
    <property type="project" value="UniProtKB-KW"/>
</dbReference>
<dbReference type="EMBL" id="MFJU01000035">
    <property type="protein sequence ID" value="OGG34135.1"/>
    <property type="molecule type" value="Genomic_DNA"/>
</dbReference>
<comment type="caution">
    <text evidence="1">The sequence shown here is derived from an EMBL/GenBank/DDBJ whole genome shotgun (WGS) entry which is preliminary data.</text>
</comment>
<dbReference type="PANTHER" id="PTHR43179:SF7">
    <property type="entry name" value="RHAMNOSYLTRANSFERASE WBBL"/>
    <property type="match status" value="1"/>
</dbReference>
<dbReference type="InterPro" id="IPR029044">
    <property type="entry name" value="Nucleotide-diphossugar_trans"/>
</dbReference>
<dbReference type="STRING" id="1798391.A2968_03100"/>
<dbReference type="SUPFAM" id="SSF53448">
    <property type="entry name" value="Nucleotide-diphospho-sugar transferases"/>
    <property type="match status" value="1"/>
</dbReference>
<name>A0A1F6BB36_9BACT</name>